<accession>A0A2W2AS39</accession>
<protein>
    <recommendedName>
        <fullName evidence="3">Cytochrome c domain-containing protein</fullName>
    </recommendedName>
</protein>
<dbReference type="GO" id="GO:0020037">
    <property type="term" value="F:heme binding"/>
    <property type="evidence" value="ECO:0007669"/>
    <property type="project" value="InterPro"/>
</dbReference>
<sequence length="211" mass="22663">MACKHDLPKPAGSLNTDTTTQVVPDTGICFERDILPVFITYCTRSGCHDAQTQPDGYNFTSYETIIAKGIVTGDAKASLIYKDIANGSMPWYPNPQLSSEQKALIARWINEGAKNGTNCTLVCDSNNISYTMGVKPLIATYCVGCHNAHTNSGNVALDNYSGVQTVALDGRLLNVTMHLQGYLIMPPTGAGLSDCQITQLKKWVAAGAPNN</sequence>
<keyword evidence="2" id="KW-1185">Reference proteome</keyword>
<evidence type="ECO:0000313" key="2">
    <source>
        <dbReference type="Proteomes" id="UP000248745"/>
    </source>
</evidence>
<dbReference type="Proteomes" id="UP000248745">
    <property type="component" value="Unassembled WGS sequence"/>
</dbReference>
<name>A0A2W2AS39_9BACT</name>
<dbReference type="SUPFAM" id="SSF46626">
    <property type="entry name" value="Cytochrome c"/>
    <property type="match status" value="1"/>
</dbReference>
<proteinExistence type="predicted"/>
<dbReference type="PANTHER" id="PTHR35889:SF3">
    <property type="entry name" value="F-BOX DOMAIN-CONTAINING PROTEIN"/>
    <property type="match status" value="1"/>
</dbReference>
<dbReference type="AlphaFoldDB" id="A0A2W2AS39"/>
<evidence type="ECO:0000313" key="1">
    <source>
        <dbReference type="EMBL" id="PZF70794.1"/>
    </source>
</evidence>
<reference evidence="1 2" key="1">
    <citation type="submission" date="2018-06" db="EMBL/GenBank/DDBJ databases">
        <title>Mucibacter soli gen. nov., sp. nov., a new member of the family Chitinophagaceae producing mucin.</title>
        <authorList>
            <person name="Kim M.-K."/>
            <person name="Park S."/>
            <person name="Kim T.-S."/>
            <person name="Joung Y."/>
            <person name="Han J.-H."/>
            <person name="Kim S.B."/>
        </authorList>
    </citation>
    <scope>NUCLEOTIDE SEQUENCE [LARGE SCALE GENOMIC DNA]</scope>
    <source>
        <strain evidence="1 2">R1-15</strain>
    </source>
</reference>
<dbReference type="PANTHER" id="PTHR35889">
    <property type="entry name" value="CYCLOINULO-OLIGOSACCHARIDE FRUCTANOTRANSFERASE-RELATED"/>
    <property type="match status" value="1"/>
</dbReference>
<comment type="caution">
    <text evidence="1">The sequence shown here is derived from an EMBL/GenBank/DDBJ whole genome shotgun (WGS) entry which is preliminary data.</text>
</comment>
<organism evidence="1 2">
    <name type="scientific">Taibaiella soli</name>
    <dbReference type="NCBI Taxonomy" id="1649169"/>
    <lineage>
        <taxon>Bacteria</taxon>
        <taxon>Pseudomonadati</taxon>
        <taxon>Bacteroidota</taxon>
        <taxon>Chitinophagia</taxon>
        <taxon>Chitinophagales</taxon>
        <taxon>Chitinophagaceae</taxon>
        <taxon>Taibaiella</taxon>
    </lineage>
</organism>
<dbReference type="InterPro" id="IPR036909">
    <property type="entry name" value="Cyt_c-like_dom_sf"/>
</dbReference>
<dbReference type="EMBL" id="QKTW01000030">
    <property type="protein sequence ID" value="PZF70794.1"/>
    <property type="molecule type" value="Genomic_DNA"/>
</dbReference>
<gene>
    <name evidence="1" type="ORF">DN068_21355</name>
</gene>
<dbReference type="GO" id="GO:0009055">
    <property type="term" value="F:electron transfer activity"/>
    <property type="evidence" value="ECO:0007669"/>
    <property type="project" value="InterPro"/>
</dbReference>
<evidence type="ECO:0008006" key="3">
    <source>
        <dbReference type="Google" id="ProtNLM"/>
    </source>
</evidence>